<dbReference type="PANTHER" id="PTHR31876">
    <property type="entry name" value="COV-LIKE PROTEIN 1"/>
    <property type="match status" value="1"/>
</dbReference>
<feature type="transmembrane region" description="Helical" evidence="1">
    <location>
        <begin position="12"/>
        <end position="36"/>
    </location>
</feature>
<keyword evidence="1" id="KW-1133">Transmembrane helix</keyword>
<evidence type="ECO:0000313" key="2">
    <source>
        <dbReference type="EMBL" id="AWN81472.1"/>
    </source>
</evidence>
<dbReference type="KEGG" id="cher:DK880_00136"/>
<dbReference type="RefSeq" id="WP_109996928.1">
    <property type="nucleotide sequence ID" value="NZ_CP029619.1"/>
</dbReference>
<protein>
    <recommendedName>
        <fullName evidence="4">DUF502 domain-containing protein</fullName>
    </recommendedName>
</protein>
<sequence>MRGEQSLINRLLHYFFRGVLLFIPLGGTLYFISLVLRKIDGIANFSSIPGLGMLIIIVVLTLLGYVGTALLVKSAFSFTEALIQKVPFIRVLYASLKDLTTAFVNSSSKGKFDRPVMVLMDRSMQIYRIGFITKSSLEVLAMPDYIAVYFPNSYDLSGLLLMLPPTLVTPLDLPSAEVMRFILSGGIATFEKEKPTNSTKDNDSEQKNCNE</sequence>
<gene>
    <name evidence="2" type="ORF">DK880_00136</name>
</gene>
<accession>A0A2Z3LB35</accession>
<organism evidence="2 3">
    <name type="scientific">Candidatus Cardinium hertigii</name>
    <dbReference type="NCBI Taxonomy" id="247481"/>
    <lineage>
        <taxon>Bacteria</taxon>
        <taxon>Pseudomonadati</taxon>
        <taxon>Bacteroidota</taxon>
        <taxon>Cytophagia</taxon>
        <taxon>Cytophagales</taxon>
        <taxon>Amoebophilaceae</taxon>
        <taxon>Candidatus Cardinium</taxon>
    </lineage>
</organism>
<keyword evidence="1" id="KW-0472">Membrane</keyword>
<dbReference type="AlphaFoldDB" id="A0A2Z3LB35"/>
<dbReference type="InterPro" id="IPR007462">
    <property type="entry name" value="COV1-like"/>
</dbReference>
<feature type="transmembrane region" description="Helical" evidence="1">
    <location>
        <begin position="48"/>
        <end position="72"/>
    </location>
</feature>
<keyword evidence="1" id="KW-0812">Transmembrane</keyword>
<dbReference type="OrthoDB" id="9789516at2"/>
<dbReference type="EMBL" id="CP029619">
    <property type="protein sequence ID" value="AWN81472.1"/>
    <property type="molecule type" value="Genomic_DNA"/>
</dbReference>
<name>A0A2Z3LB35_9BACT</name>
<dbReference type="Proteomes" id="UP000245872">
    <property type="component" value="Chromosome"/>
</dbReference>
<dbReference type="PANTHER" id="PTHR31876:SF26">
    <property type="entry name" value="PROTEIN LIKE COV 2"/>
    <property type="match status" value="1"/>
</dbReference>
<proteinExistence type="predicted"/>
<keyword evidence="3" id="KW-1185">Reference proteome</keyword>
<reference evidence="2 3" key="1">
    <citation type="submission" date="2018-05" db="EMBL/GenBank/DDBJ databases">
        <title>Candidatus Cardinium hertigii Genome Assembly.</title>
        <authorList>
            <person name="Showmaker K.C."/>
            <person name="Walden K.O."/>
            <person name="Fields C.J."/>
            <person name="Lambert K.N."/>
            <person name="Hudson M.E."/>
        </authorList>
    </citation>
    <scope>NUCLEOTIDE SEQUENCE [LARGE SCALE GENOMIC DNA]</scope>
    <source>
        <strain evidence="3">cHgTN10</strain>
    </source>
</reference>
<evidence type="ECO:0000313" key="3">
    <source>
        <dbReference type="Proteomes" id="UP000245872"/>
    </source>
</evidence>
<dbReference type="Pfam" id="PF04367">
    <property type="entry name" value="DUF502"/>
    <property type="match status" value="1"/>
</dbReference>
<evidence type="ECO:0008006" key="4">
    <source>
        <dbReference type="Google" id="ProtNLM"/>
    </source>
</evidence>
<evidence type="ECO:0000256" key="1">
    <source>
        <dbReference type="SAM" id="Phobius"/>
    </source>
</evidence>